<dbReference type="PANTHER" id="PTHR22779">
    <property type="entry name" value="SD17342P"/>
    <property type="match status" value="1"/>
</dbReference>
<dbReference type="GO" id="GO:0005789">
    <property type="term" value="C:endoplasmic reticulum membrane"/>
    <property type="evidence" value="ECO:0007669"/>
    <property type="project" value="EnsemblFungi"/>
</dbReference>
<dbReference type="RefSeq" id="XP_019035907.1">
    <property type="nucleotide sequence ID" value="XM_019182511.1"/>
</dbReference>
<keyword evidence="5 6" id="KW-0472">Membrane</keyword>
<comment type="subcellular location">
    <subcellularLocation>
        <location evidence="1">Membrane</location>
        <topology evidence="1">Multi-pass membrane protein</topology>
    </subcellularLocation>
</comment>
<name>A0A1E3NUJ5_WICAA</name>
<evidence type="ECO:0000313" key="8">
    <source>
        <dbReference type="Proteomes" id="UP000094112"/>
    </source>
</evidence>
<reference evidence="7 8" key="1">
    <citation type="journal article" date="2016" name="Proc. Natl. Acad. Sci. U.S.A.">
        <title>Comparative genomics of biotechnologically important yeasts.</title>
        <authorList>
            <person name="Riley R."/>
            <person name="Haridas S."/>
            <person name="Wolfe K.H."/>
            <person name="Lopes M.R."/>
            <person name="Hittinger C.T."/>
            <person name="Goeker M."/>
            <person name="Salamov A.A."/>
            <person name="Wisecaver J.H."/>
            <person name="Long T.M."/>
            <person name="Calvey C.H."/>
            <person name="Aerts A.L."/>
            <person name="Barry K.W."/>
            <person name="Choi C."/>
            <person name="Clum A."/>
            <person name="Coughlan A.Y."/>
            <person name="Deshpande S."/>
            <person name="Douglass A.P."/>
            <person name="Hanson S.J."/>
            <person name="Klenk H.-P."/>
            <person name="LaButti K.M."/>
            <person name="Lapidus A."/>
            <person name="Lindquist E.A."/>
            <person name="Lipzen A.M."/>
            <person name="Meier-Kolthoff J.P."/>
            <person name="Ohm R.A."/>
            <person name="Otillar R.P."/>
            <person name="Pangilinan J.L."/>
            <person name="Peng Y."/>
            <person name="Rokas A."/>
            <person name="Rosa C.A."/>
            <person name="Scheuner C."/>
            <person name="Sibirny A.A."/>
            <person name="Slot J.C."/>
            <person name="Stielow J.B."/>
            <person name="Sun H."/>
            <person name="Kurtzman C.P."/>
            <person name="Blackwell M."/>
            <person name="Grigoriev I.V."/>
            <person name="Jeffries T.W."/>
        </authorList>
    </citation>
    <scope>NUCLEOTIDE SEQUENCE [LARGE SCALE GENOMIC DNA]</scope>
    <source>
        <strain evidence="8">ATCC 58044 / CBS 1984 / NCYC 433 / NRRL Y-366-8</strain>
    </source>
</reference>
<keyword evidence="4 6" id="KW-1133">Transmembrane helix</keyword>
<dbReference type="OrthoDB" id="2131401at2759"/>
<dbReference type="Proteomes" id="UP000094112">
    <property type="component" value="Unassembled WGS sequence"/>
</dbReference>
<evidence type="ECO:0000256" key="5">
    <source>
        <dbReference type="ARBA" id="ARBA00023136"/>
    </source>
</evidence>
<keyword evidence="3 6" id="KW-0812">Transmembrane</keyword>
<evidence type="ECO:0000256" key="3">
    <source>
        <dbReference type="ARBA" id="ARBA00022692"/>
    </source>
</evidence>
<gene>
    <name evidence="7" type="ORF">WICANDRAFT_37073</name>
</gene>
<keyword evidence="8" id="KW-1185">Reference proteome</keyword>
<evidence type="ECO:0000256" key="4">
    <source>
        <dbReference type="ARBA" id="ARBA00022989"/>
    </source>
</evidence>
<comment type="similarity">
    <text evidence="2">Belongs to the TMEM170 family.</text>
</comment>
<sequence>FRSFVTIADVPVGYSTPKFPSLYWPVNNKMYTVSYLYYTYDIWKFTIFWSLIFFIGFYGAAGLWAALVHRKLAGGCWILGFYVLIGGVQGIISGTVVGLVLSAIYRAGLFSMSTWIPLCSGVFQILFNVVTSYSMMSVIF</sequence>
<evidence type="ECO:0000256" key="6">
    <source>
        <dbReference type="SAM" id="Phobius"/>
    </source>
</evidence>
<evidence type="ECO:0000256" key="1">
    <source>
        <dbReference type="ARBA" id="ARBA00004141"/>
    </source>
</evidence>
<dbReference type="GO" id="GO:0071464">
    <property type="term" value="P:cellular response to hydrostatic pressure"/>
    <property type="evidence" value="ECO:0007669"/>
    <property type="project" value="EnsemblFungi"/>
</dbReference>
<organism evidence="7 8">
    <name type="scientific">Wickerhamomyces anomalus (strain ATCC 58044 / CBS 1984 / NCYC 433 / NRRL Y-366-8)</name>
    <name type="common">Yeast</name>
    <name type="synonym">Hansenula anomala</name>
    <dbReference type="NCBI Taxonomy" id="683960"/>
    <lineage>
        <taxon>Eukaryota</taxon>
        <taxon>Fungi</taxon>
        <taxon>Dikarya</taxon>
        <taxon>Ascomycota</taxon>
        <taxon>Saccharomycotina</taxon>
        <taxon>Saccharomycetes</taxon>
        <taxon>Phaffomycetales</taxon>
        <taxon>Wickerhamomycetaceae</taxon>
        <taxon>Wickerhamomyces</taxon>
    </lineage>
</organism>
<dbReference type="Pfam" id="PF10190">
    <property type="entry name" value="Tmemb_170"/>
    <property type="match status" value="1"/>
</dbReference>
<feature type="transmembrane region" description="Helical" evidence="6">
    <location>
        <begin position="47"/>
        <end position="67"/>
    </location>
</feature>
<proteinExistence type="inferred from homology"/>
<dbReference type="InterPro" id="IPR019334">
    <property type="entry name" value="TMEM170A/B/YPR153W-like"/>
</dbReference>
<evidence type="ECO:0000313" key="7">
    <source>
        <dbReference type="EMBL" id="ODQ56700.1"/>
    </source>
</evidence>
<accession>A0A1E3NUJ5</accession>
<dbReference type="GeneID" id="30199757"/>
<dbReference type="PANTHER" id="PTHR22779:SF6">
    <property type="entry name" value="SD17342P"/>
    <property type="match status" value="1"/>
</dbReference>
<feature type="transmembrane region" description="Helical" evidence="6">
    <location>
        <begin position="79"/>
        <end position="103"/>
    </location>
</feature>
<dbReference type="AlphaFoldDB" id="A0A1E3NUJ5"/>
<dbReference type="STRING" id="683960.A0A1E3NUJ5"/>
<protein>
    <submittedName>
        <fullName evidence="7">Uncharacterized protein</fullName>
    </submittedName>
</protein>
<evidence type="ECO:0000256" key="2">
    <source>
        <dbReference type="ARBA" id="ARBA00006325"/>
    </source>
</evidence>
<feature type="transmembrane region" description="Helical" evidence="6">
    <location>
        <begin position="115"/>
        <end position="136"/>
    </location>
</feature>
<dbReference type="EMBL" id="KV454216">
    <property type="protein sequence ID" value="ODQ56700.1"/>
    <property type="molecule type" value="Genomic_DNA"/>
</dbReference>
<feature type="non-terminal residue" evidence="7">
    <location>
        <position position="1"/>
    </location>
</feature>